<gene>
    <name evidence="4" type="ORF">BN938_1576</name>
</gene>
<dbReference type="PANTHER" id="PTHR43356:SF2">
    <property type="entry name" value="PHOSPHATE ACETYLTRANSFERASE"/>
    <property type="match status" value="1"/>
</dbReference>
<evidence type="ECO:0000256" key="1">
    <source>
        <dbReference type="ARBA" id="ARBA00022679"/>
    </source>
</evidence>
<reference evidence="4" key="2">
    <citation type="journal article" date="2015" name="Genome Announc.">
        <title>Complete Genome Sequence of the Novel Leech Symbiont Mucinivorans hirudinis M3T.</title>
        <authorList>
            <person name="Nelson M.C."/>
            <person name="Bomar L."/>
            <person name="Graf J."/>
        </authorList>
    </citation>
    <scope>NUCLEOTIDE SEQUENCE [LARGE SCALE GENOMIC DNA]</scope>
</reference>
<dbReference type="STRING" id="1433126.BN938_1576"/>
<reference evidence="4" key="1">
    <citation type="submission" date="2014-01" db="EMBL/GenBank/DDBJ databases">
        <authorList>
            <person name="Nelson M."/>
        </authorList>
    </citation>
    <scope>NUCLEOTIDE SEQUENCE</scope>
</reference>
<dbReference type="EMBL" id="HG934468">
    <property type="protein sequence ID" value="CDN31663.1"/>
    <property type="molecule type" value="Genomic_DNA"/>
</dbReference>
<evidence type="ECO:0000256" key="2">
    <source>
        <dbReference type="ARBA" id="ARBA00023315"/>
    </source>
</evidence>
<evidence type="ECO:0000259" key="3">
    <source>
        <dbReference type="Pfam" id="PF01515"/>
    </source>
</evidence>
<name>A0A060RCU7_9BACT</name>
<organism evidence="4 5">
    <name type="scientific">Mucinivorans hirudinis</name>
    <dbReference type="NCBI Taxonomy" id="1433126"/>
    <lineage>
        <taxon>Bacteria</taxon>
        <taxon>Pseudomonadati</taxon>
        <taxon>Bacteroidota</taxon>
        <taxon>Bacteroidia</taxon>
        <taxon>Bacteroidales</taxon>
        <taxon>Rikenellaceae</taxon>
        <taxon>Mucinivorans</taxon>
    </lineage>
</organism>
<sequence>MDAILIGNRKNIAKVAAEEGIDLADFIIQEEADDVACVNRAVKMINAGEADILMKGLVSTDKYMRGILQKDGGLVPAKATLSHITVLELPMYHKLLIVTDVAVLPAPDLSQKIQLTKNVISCANTLGIKNPKIALITPTEQMLPGIPSCVDAAIISKMAERGQIPGAIIDGPLALDVAIDPETVKIKKLHSPVGGDADGLVFPNLEAANVFFKSATKLCGAKLAAIVVGAKAPCVLTSRGDSEESKLYSIALASLSAK</sequence>
<dbReference type="GO" id="GO:0050182">
    <property type="term" value="F:phosphate butyryltransferase activity"/>
    <property type="evidence" value="ECO:0007669"/>
    <property type="project" value="UniProtKB-EC"/>
</dbReference>
<dbReference type="AlphaFoldDB" id="A0A060RCU7"/>
<feature type="domain" description="Phosphate acetyl/butaryl transferase" evidence="3">
    <location>
        <begin position="40"/>
        <end position="253"/>
    </location>
</feature>
<dbReference type="Pfam" id="PF01515">
    <property type="entry name" value="PTA_PTB"/>
    <property type="match status" value="1"/>
</dbReference>
<dbReference type="SUPFAM" id="SSF53659">
    <property type="entry name" value="Isocitrate/Isopropylmalate dehydrogenase-like"/>
    <property type="match status" value="1"/>
</dbReference>
<dbReference type="PATRIC" id="fig|1433126.3.peg.1561"/>
<proteinExistence type="predicted"/>
<dbReference type="InterPro" id="IPR002505">
    <property type="entry name" value="PTA_PTB"/>
</dbReference>
<dbReference type="EC" id="2.3.1.19" evidence="4"/>
<dbReference type="Proteomes" id="UP000027616">
    <property type="component" value="Chromosome I"/>
</dbReference>
<keyword evidence="2 4" id="KW-0012">Acyltransferase</keyword>
<dbReference type="eggNOG" id="COG0280">
    <property type="taxonomic scope" value="Bacteria"/>
</dbReference>
<protein>
    <submittedName>
        <fullName evidence="4">Phosphate butyryltransferase</fullName>
        <ecNumber evidence="4">2.3.1.19</ecNumber>
    </submittedName>
</protein>
<dbReference type="HOGENOM" id="CLU_056531_0_0_10"/>
<dbReference type="InterPro" id="IPR050500">
    <property type="entry name" value="Phos_Acetyltrans/Butyryltrans"/>
</dbReference>
<dbReference type="Gene3D" id="3.40.718.10">
    <property type="entry name" value="Isopropylmalate Dehydrogenase"/>
    <property type="match status" value="1"/>
</dbReference>
<dbReference type="KEGG" id="rbc:BN938_1576"/>
<accession>A0A060RCU7</accession>
<evidence type="ECO:0000313" key="5">
    <source>
        <dbReference type="Proteomes" id="UP000027616"/>
    </source>
</evidence>
<keyword evidence="5" id="KW-1185">Reference proteome</keyword>
<dbReference type="PANTHER" id="PTHR43356">
    <property type="entry name" value="PHOSPHATE ACETYLTRANSFERASE"/>
    <property type="match status" value="1"/>
</dbReference>
<keyword evidence="1 4" id="KW-0808">Transferase</keyword>
<evidence type="ECO:0000313" key="4">
    <source>
        <dbReference type="EMBL" id="CDN31663.1"/>
    </source>
</evidence>